<accession>A0A2G5CC59</accession>
<reference evidence="1 2" key="1">
    <citation type="submission" date="2017-09" db="EMBL/GenBank/DDBJ databases">
        <title>WGS assembly of Aquilegia coerulea Goldsmith.</title>
        <authorList>
            <person name="Hodges S."/>
            <person name="Kramer E."/>
            <person name="Nordborg M."/>
            <person name="Tomkins J."/>
            <person name="Borevitz J."/>
            <person name="Derieg N."/>
            <person name="Yan J."/>
            <person name="Mihaltcheva S."/>
            <person name="Hayes R.D."/>
            <person name="Rokhsar D."/>
        </authorList>
    </citation>
    <scope>NUCLEOTIDE SEQUENCE [LARGE SCALE GENOMIC DNA]</scope>
    <source>
        <strain evidence="2">cv. Goldsmith</strain>
    </source>
</reference>
<evidence type="ECO:0000313" key="1">
    <source>
        <dbReference type="EMBL" id="PIA28878.1"/>
    </source>
</evidence>
<dbReference type="Proteomes" id="UP000230069">
    <property type="component" value="Unassembled WGS sequence"/>
</dbReference>
<proteinExistence type="predicted"/>
<protein>
    <submittedName>
        <fullName evidence="1">Uncharacterized protein</fullName>
    </submittedName>
</protein>
<organism evidence="1 2">
    <name type="scientific">Aquilegia coerulea</name>
    <name type="common">Rocky mountain columbine</name>
    <dbReference type="NCBI Taxonomy" id="218851"/>
    <lineage>
        <taxon>Eukaryota</taxon>
        <taxon>Viridiplantae</taxon>
        <taxon>Streptophyta</taxon>
        <taxon>Embryophyta</taxon>
        <taxon>Tracheophyta</taxon>
        <taxon>Spermatophyta</taxon>
        <taxon>Magnoliopsida</taxon>
        <taxon>Ranunculales</taxon>
        <taxon>Ranunculaceae</taxon>
        <taxon>Thalictroideae</taxon>
        <taxon>Aquilegia</taxon>
    </lineage>
</organism>
<dbReference type="InParanoid" id="A0A2G5CC59"/>
<name>A0A2G5CC59_AQUCA</name>
<gene>
    <name evidence="1" type="ORF">AQUCO_06500007v1</name>
</gene>
<evidence type="ECO:0000313" key="2">
    <source>
        <dbReference type="Proteomes" id="UP000230069"/>
    </source>
</evidence>
<dbReference type="EMBL" id="KZ305082">
    <property type="protein sequence ID" value="PIA28878.1"/>
    <property type="molecule type" value="Genomic_DNA"/>
</dbReference>
<keyword evidence="2" id="KW-1185">Reference proteome</keyword>
<dbReference type="AlphaFoldDB" id="A0A2G5CC59"/>
<sequence length="82" mass="9510">MLRTINLVLLHQPTPIDLELRVLFADTKFYIIRSIALDLQSYQLCHGTLNFLPHSHVMGKVLYLHCRNWMQLIIKSSSVTSC</sequence>